<sequence>MRLYMTQQVSCPWILDQLNGVCRNCAEGHMDQERLEFRLECEYFLVREVLPRVMEINKKLNEGSEECAFNVRFFHEYKNAEDAARARQVVPTEDCFHTKIY</sequence>
<comment type="caution">
    <text evidence="1">The sequence shown here is derived from an EMBL/GenBank/DDBJ whole genome shotgun (WGS) entry which is preliminary data.</text>
</comment>
<proteinExistence type="predicted"/>
<dbReference type="EMBL" id="SJOL01009574">
    <property type="protein sequence ID" value="TGZ56852.1"/>
    <property type="molecule type" value="Genomic_DNA"/>
</dbReference>
<keyword evidence="2" id="KW-1185">Reference proteome</keyword>
<protein>
    <submittedName>
        <fullName evidence="1">Uncharacterized protein</fullName>
    </submittedName>
</protein>
<gene>
    <name evidence="1" type="ORF">CRM22_010093</name>
</gene>
<evidence type="ECO:0000313" key="2">
    <source>
        <dbReference type="Proteomes" id="UP000308267"/>
    </source>
</evidence>
<name>A0A4S2L212_OPIFE</name>
<accession>A0A4S2L212</accession>
<evidence type="ECO:0000313" key="1">
    <source>
        <dbReference type="EMBL" id="TGZ56852.1"/>
    </source>
</evidence>
<organism evidence="1 2">
    <name type="scientific">Opisthorchis felineus</name>
    <dbReference type="NCBI Taxonomy" id="147828"/>
    <lineage>
        <taxon>Eukaryota</taxon>
        <taxon>Metazoa</taxon>
        <taxon>Spiralia</taxon>
        <taxon>Lophotrochozoa</taxon>
        <taxon>Platyhelminthes</taxon>
        <taxon>Trematoda</taxon>
        <taxon>Digenea</taxon>
        <taxon>Opisthorchiida</taxon>
        <taxon>Opisthorchiata</taxon>
        <taxon>Opisthorchiidae</taxon>
        <taxon>Opisthorchis</taxon>
    </lineage>
</organism>
<dbReference type="AlphaFoldDB" id="A0A4S2L212"/>
<dbReference type="Proteomes" id="UP000308267">
    <property type="component" value="Unassembled WGS sequence"/>
</dbReference>
<reference evidence="1 2" key="1">
    <citation type="journal article" date="2019" name="BMC Genomics">
        <title>New insights from Opisthorchis felineus genome: update on genomics of the epidemiologically important liver flukes.</title>
        <authorList>
            <person name="Ershov N.I."/>
            <person name="Mordvinov V.A."/>
            <person name="Prokhortchouk E.B."/>
            <person name="Pakharukova M.Y."/>
            <person name="Gunbin K.V."/>
            <person name="Ustyantsev K."/>
            <person name="Genaev M.A."/>
            <person name="Blinov A.G."/>
            <person name="Mazur A."/>
            <person name="Boulygina E."/>
            <person name="Tsygankova S."/>
            <person name="Khrameeva E."/>
            <person name="Chekanov N."/>
            <person name="Fan G."/>
            <person name="Xiao A."/>
            <person name="Zhang H."/>
            <person name="Xu X."/>
            <person name="Yang H."/>
            <person name="Solovyev V."/>
            <person name="Lee S.M."/>
            <person name="Liu X."/>
            <person name="Afonnikov D.A."/>
            <person name="Skryabin K.G."/>
        </authorList>
    </citation>
    <scope>NUCLEOTIDE SEQUENCE [LARGE SCALE GENOMIC DNA]</scope>
    <source>
        <strain evidence="1">AK-0245</strain>
        <tissue evidence="1">Whole organism</tissue>
    </source>
</reference>